<sequence length="115" mass="13289">MNSLPDINLIDGTLSGDDTVIEKPYRDHEFAKLINYYWSGKSHSVIKGINLITAYYTDPEGKPVPVNYRLQDFCNCHTRAPTQLMLILEYPSFVAWQPKFLYYSLEIEAKPKLSQ</sequence>
<evidence type="ECO:0000313" key="1">
    <source>
        <dbReference type="EMBL" id="MEP0868144.1"/>
    </source>
</evidence>
<gene>
    <name evidence="1" type="ORF">NDI37_27290</name>
</gene>
<dbReference type="Proteomes" id="UP001442494">
    <property type="component" value="Unassembled WGS sequence"/>
</dbReference>
<name>A0ABV0JXF3_9CYAN</name>
<dbReference type="EMBL" id="JAMPKK010000120">
    <property type="protein sequence ID" value="MEP0868144.1"/>
    <property type="molecule type" value="Genomic_DNA"/>
</dbReference>
<accession>A0ABV0JXF3</accession>
<evidence type="ECO:0000313" key="2">
    <source>
        <dbReference type="Proteomes" id="UP001442494"/>
    </source>
</evidence>
<reference evidence="1 2" key="1">
    <citation type="submission" date="2022-04" db="EMBL/GenBank/DDBJ databases">
        <title>Positive selection, recombination, and allopatry shape intraspecific diversity of widespread and dominant cyanobacteria.</title>
        <authorList>
            <person name="Wei J."/>
            <person name="Shu W."/>
            <person name="Hu C."/>
        </authorList>
    </citation>
    <scope>NUCLEOTIDE SEQUENCE [LARGE SCALE GENOMIC DNA]</scope>
    <source>
        <strain evidence="1 2">GB2-A5</strain>
    </source>
</reference>
<organism evidence="1 2">
    <name type="scientific">Funiculus sociatus GB2-A5</name>
    <dbReference type="NCBI Taxonomy" id="2933946"/>
    <lineage>
        <taxon>Bacteria</taxon>
        <taxon>Bacillati</taxon>
        <taxon>Cyanobacteriota</taxon>
        <taxon>Cyanophyceae</taxon>
        <taxon>Coleofasciculales</taxon>
        <taxon>Coleofasciculaceae</taxon>
        <taxon>Funiculus</taxon>
    </lineage>
</organism>
<comment type="caution">
    <text evidence="1">The sequence shown here is derived from an EMBL/GenBank/DDBJ whole genome shotgun (WGS) entry which is preliminary data.</text>
</comment>
<keyword evidence="2" id="KW-1185">Reference proteome</keyword>
<protein>
    <submittedName>
        <fullName evidence="1">Uncharacterized protein</fullName>
    </submittedName>
</protein>
<proteinExistence type="predicted"/>